<feature type="region of interest" description="Disordered" evidence="1">
    <location>
        <begin position="1"/>
        <end position="49"/>
    </location>
</feature>
<protein>
    <submittedName>
        <fullName evidence="2">Uncharacterized protein</fullName>
    </submittedName>
</protein>
<dbReference type="OrthoDB" id="9766643at2"/>
<accession>V8C868</accession>
<sequence>MDSSKSSESKKSDSAIPYFPLPHLYDSKVQNSNTPDIKPQGQTKSQDLQAKDLGKVVAKGYKDAGLESRERYQSSAGEISRAMLESNPNGNGDITSILKILPNVQYDTRQNSSSTPGEINPANISISGGLYYQNNFQIDGFNMNNDLDPAAGSYGNYDPVNITALPGQSQGLNIDTALLESISVQDSNVSAAYSGFTGGVIEAKTKRARKKFGANISYQISQGNANPKNFSLTNYHIYGGANGDGLNNFLAADATGGHPQFIKHSIRASLESKITKKLGIVASFTTTQSFIPLNSGSSSYLAATLDDKRKIQKRQNYNYFLKASYDITDNLTLEASYAYAPTYSNYFIRNTKNSSFDMLSGGHQAGLKALWKNRAGFLVAQSNVNYMDSSRINSAVNYLGWRASEEKNWTNNLQSGTVSEGGYGNVDTKQINLNVKIAQDFETLSLKAWENRFSVGVDSGYVNAYYERMEDMLFGGTAWLAPLSVGQTCLSGDISCSASKVYYSSGNWANNVGQYAYRLSYYKAGKISLDSLNFGSWIEDDMRFDLRKAGEVNARVGLRLDFDTYMSKATLSPRFSLNYVLPWSKWGRGRDFATQLTFGVSRYYGRNLFAYRLMEERSSLQYSLARSDASKSWEGIMANEANKKTNCYTQSDCFSQNKNDTNFKKMRVPYSNELMGGIVQHLYALQISAKYIYRGGRDEIRRMCQAPDGSISSYNCASNVAGLTSNLRYVYTNEGRSDTDVISLAVQNHKSLDFGGVKNHILFAFDWSNVRRNYEDYTSSITEGELANEWIYYGGQVIQYANRPATNFTRPYTIRLNTTTSFLIGRFKWLWNNFFRVRSSYNAMASIGTNTQKFKDLQAQYPQITAAFEKYRVPASFNWDMRVGFEVGVWKSNTLYANLDIINVLDNQNLMIASATYTNSAGLTAVPVYELGRQFWVQVGYKF</sequence>
<dbReference type="InterPro" id="IPR037066">
    <property type="entry name" value="Plug_dom_sf"/>
</dbReference>
<reference evidence="2 3" key="1">
    <citation type="journal article" date="2014" name="Genome Announc.">
        <title>Draft genome sequences of six enterohepatic helicobacter species isolated from humans and one from rhesus macaques.</title>
        <authorList>
            <person name="Shen Z."/>
            <person name="Sheh A."/>
            <person name="Young S.K."/>
            <person name="Abouelliel A."/>
            <person name="Ward D.V."/>
            <person name="Earl A.M."/>
            <person name="Fox J.G."/>
        </authorList>
    </citation>
    <scope>NUCLEOTIDE SEQUENCE [LARGE SCALE GENOMIC DNA]</scope>
    <source>
        <strain evidence="2 3">MIT 99-5501</strain>
    </source>
</reference>
<proteinExistence type="predicted"/>
<dbReference type="AlphaFoldDB" id="V8C868"/>
<dbReference type="Proteomes" id="UP000018731">
    <property type="component" value="Unassembled WGS sequence"/>
</dbReference>
<dbReference type="eggNOG" id="COG1629">
    <property type="taxonomic scope" value="Bacteria"/>
</dbReference>
<keyword evidence="3" id="KW-1185">Reference proteome</keyword>
<feature type="compositionally biased region" description="Basic and acidic residues" evidence="1">
    <location>
        <begin position="1"/>
        <end position="13"/>
    </location>
</feature>
<evidence type="ECO:0000313" key="2">
    <source>
        <dbReference type="EMBL" id="ETD23225.1"/>
    </source>
</evidence>
<dbReference type="RefSeq" id="WP_023927750.1">
    <property type="nucleotide sequence ID" value="NZ_KI669454.1"/>
</dbReference>
<gene>
    <name evidence="2" type="ORF">HMPREF2086_01024</name>
</gene>
<dbReference type="PATRIC" id="fig|1357400.3.peg.1401"/>
<evidence type="ECO:0000256" key="1">
    <source>
        <dbReference type="SAM" id="MobiDB-lite"/>
    </source>
</evidence>
<dbReference type="SUPFAM" id="SSF56935">
    <property type="entry name" value="Porins"/>
    <property type="match status" value="1"/>
</dbReference>
<dbReference type="STRING" id="1357400.HMPREF2086_01024"/>
<dbReference type="HOGENOM" id="CLU_012991_0_0_7"/>
<evidence type="ECO:0000313" key="3">
    <source>
        <dbReference type="Proteomes" id="UP000018731"/>
    </source>
</evidence>
<feature type="compositionally biased region" description="Polar residues" evidence="1">
    <location>
        <begin position="28"/>
        <end position="48"/>
    </location>
</feature>
<organism evidence="2 3">
    <name type="scientific">Helicobacter macacae MIT 99-5501</name>
    <dbReference type="NCBI Taxonomy" id="1357400"/>
    <lineage>
        <taxon>Bacteria</taxon>
        <taxon>Pseudomonadati</taxon>
        <taxon>Campylobacterota</taxon>
        <taxon>Epsilonproteobacteria</taxon>
        <taxon>Campylobacterales</taxon>
        <taxon>Helicobacteraceae</taxon>
        <taxon>Helicobacter</taxon>
    </lineage>
</organism>
<dbReference type="Gene3D" id="2.170.130.10">
    <property type="entry name" value="TonB-dependent receptor, plug domain"/>
    <property type="match status" value="1"/>
</dbReference>
<name>V8C868_9HELI</name>
<dbReference type="EMBL" id="AZJI01000005">
    <property type="protein sequence ID" value="ETD23225.1"/>
    <property type="molecule type" value="Genomic_DNA"/>
</dbReference>
<comment type="caution">
    <text evidence="2">The sequence shown here is derived from an EMBL/GenBank/DDBJ whole genome shotgun (WGS) entry which is preliminary data.</text>
</comment>